<dbReference type="PANTHER" id="PTHR44196">
    <property type="entry name" value="DEHYDROGENASE/REDUCTASE SDR FAMILY MEMBER 7B"/>
    <property type="match status" value="1"/>
</dbReference>
<dbReference type="InterPro" id="IPR036291">
    <property type="entry name" value="NAD(P)-bd_dom_sf"/>
</dbReference>
<keyword evidence="6" id="KW-1185">Reference proteome</keyword>
<evidence type="ECO:0000313" key="5">
    <source>
        <dbReference type="EMBL" id="TDX93158.1"/>
    </source>
</evidence>
<evidence type="ECO:0000313" key="6">
    <source>
        <dbReference type="Proteomes" id="UP000295709"/>
    </source>
</evidence>
<dbReference type="SUPFAM" id="SSF51735">
    <property type="entry name" value="NAD(P)-binding Rossmann-fold domains"/>
    <property type="match status" value="1"/>
</dbReference>
<name>A0ABY2FWL9_9FLAO</name>
<dbReference type="Pfam" id="PF00106">
    <property type="entry name" value="adh_short"/>
    <property type="match status" value="1"/>
</dbReference>
<evidence type="ECO:0000256" key="2">
    <source>
        <dbReference type="ARBA" id="ARBA00023002"/>
    </source>
</evidence>
<evidence type="ECO:0000256" key="3">
    <source>
        <dbReference type="RuleBase" id="RU000363"/>
    </source>
</evidence>
<dbReference type="CDD" id="cd05233">
    <property type="entry name" value="SDR_c"/>
    <property type="match status" value="1"/>
</dbReference>
<accession>A0ABY2FWL9</accession>
<dbReference type="InterPro" id="IPR057326">
    <property type="entry name" value="KR_dom"/>
</dbReference>
<dbReference type="SMART" id="SM00822">
    <property type="entry name" value="PKS_KR"/>
    <property type="match status" value="1"/>
</dbReference>
<dbReference type="PANTHER" id="PTHR44196:SF1">
    <property type="entry name" value="DEHYDROGENASE_REDUCTASE SDR FAMILY MEMBER 7B"/>
    <property type="match status" value="1"/>
</dbReference>
<dbReference type="PRINTS" id="PR00080">
    <property type="entry name" value="SDRFAMILY"/>
</dbReference>
<dbReference type="EMBL" id="SOQW01000002">
    <property type="protein sequence ID" value="TDX93158.1"/>
    <property type="molecule type" value="Genomic_DNA"/>
</dbReference>
<dbReference type="PRINTS" id="PR00081">
    <property type="entry name" value="GDHRDH"/>
</dbReference>
<sequence length="261" mass="28058">MKISLFSGPFRKLFRKFAVEKFYNMNIKGKNAIVTGGGRGLGKAVALALANEGVNVAITGRNEENLKMTVEEIKKLGVNSTYAVFSVDNEIQVKAGIESLAEQLGGIDILINNAGIGDFGTIEEMPSETWEQVIKTNLFGVYYAAKAAYPFLKAKGEGDVVNVASTAGLKGGGNMSAYAASKAAVISLSQSMMAEWRKHNIRVITLTPSTIASDMSIQGGLTDGNPEKVLQPEDFAEWVRDILKMNRRALIANGSIFSTNP</sequence>
<feature type="domain" description="Ketoreductase" evidence="4">
    <location>
        <begin position="30"/>
        <end position="210"/>
    </location>
</feature>
<keyword evidence="2" id="KW-0560">Oxidoreductase</keyword>
<dbReference type="InterPro" id="IPR020904">
    <property type="entry name" value="Sc_DH/Rdtase_CS"/>
</dbReference>
<dbReference type="Gene3D" id="3.40.50.720">
    <property type="entry name" value="NAD(P)-binding Rossmann-like Domain"/>
    <property type="match status" value="1"/>
</dbReference>
<reference evidence="5 6" key="1">
    <citation type="submission" date="2019-03" db="EMBL/GenBank/DDBJ databases">
        <title>Genomic Encyclopedia of Archaeal and Bacterial Type Strains, Phase II (KMG-II): from individual species to whole genera.</title>
        <authorList>
            <person name="Goeker M."/>
        </authorList>
    </citation>
    <scope>NUCLEOTIDE SEQUENCE [LARGE SCALE GENOMIC DNA]</scope>
    <source>
        <strain evidence="5 6">DSM 15235</strain>
    </source>
</reference>
<dbReference type="InterPro" id="IPR002347">
    <property type="entry name" value="SDR_fam"/>
</dbReference>
<dbReference type="Proteomes" id="UP000295709">
    <property type="component" value="Unassembled WGS sequence"/>
</dbReference>
<comment type="caution">
    <text evidence="5">The sequence shown here is derived from an EMBL/GenBank/DDBJ whole genome shotgun (WGS) entry which is preliminary data.</text>
</comment>
<organism evidence="5 6">
    <name type="scientific">Chryseobacterium daecheongense</name>
    <dbReference type="NCBI Taxonomy" id="192389"/>
    <lineage>
        <taxon>Bacteria</taxon>
        <taxon>Pseudomonadati</taxon>
        <taxon>Bacteroidota</taxon>
        <taxon>Flavobacteriia</taxon>
        <taxon>Flavobacteriales</taxon>
        <taxon>Weeksellaceae</taxon>
        <taxon>Chryseobacterium group</taxon>
        <taxon>Chryseobacterium</taxon>
    </lineage>
</organism>
<evidence type="ECO:0000256" key="1">
    <source>
        <dbReference type="ARBA" id="ARBA00006484"/>
    </source>
</evidence>
<dbReference type="PROSITE" id="PS00061">
    <property type="entry name" value="ADH_SHORT"/>
    <property type="match status" value="1"/>
</dbReference>
<evidence type="ECO:0000259" key="4">
    <source>
        <dbReference type="SMART" id="SM00822"/>
    </source>
</evidence>
<proteinExistence type="inferred from homology"/>
<comment type="similarity">
    <text evidence="1 3">Belongs to the short-chain dehydrogenases/reductases (SDR) family.</text>
</comment>
<protein>
    <submittedName>
        <fullName evidence="5">3-oxoacyl-[acyl-carrier protein] reductase</fullName>
    </submittedName>
</protein>
<dbReference type="NCBIfam" id="NF005806">
    <property type="entry name" value="PRK07666.1"/>
    <property type="match status" value="1"/>
</dbReference>
<gene>
    <name evidence="5" type="ORF">BCF50_2115</name>
</gene>